<comment type="caution">
    <text evidence="2">The sequence shown here is derived from an EMBL/GenBank/DDBJ whole genome shotgun (WGS) entry which is preliminary data.</text>
</comment>
<dbReference type="Proteomes" id="UP001556631">
    <property type="component" value="Unassembled WGS sequence"/>
</dbReference>
<keyword evidence="3" id="KW-1185">Reference proteome</keyword>
<evidence type="ECO:0000313" key="3">
    <source>
        <dbReference type="Proteomes" id="UP001556631"/>
    </source>
</evidence>
<dbReference type="RefSeq" id="WP_367992797.1">
    <property type="nucleotide sequence ID" value="NZ_JBFPJR010000010.1"/>
</dbReference>
<protein>
    <submittedName>
        <fullName evidence="2">Uncharacterized protein</fullName>
    </submittedName>
</protein>
<accession>A0ABV3SY06</accession>
<reference evidence="2 3" key="1">
    <citation type="submission" date="2024-07" db="EMBL/GenBank/DDBJ databases">
        <authorList>
            <person name="Lee S."/>
            <person name="Kang M."/>
        </authorList>
    </citation>
    <scope>NUCLEOTIDE SEQUENCE [LARGE SCALE GENOMIC DNA]</scope>
    <source>
        <strain evidence="2 3">DS6</strain>
    </source>
</reference>
<feature type="region of interest" description="Disordered" evidence="1">
    <location>
        <begin position="57"/>
        <end position="78"/>
    </location>
</feature>
<organism evidence="2 3">
    <name type="scientific">Nocardioides eburneus</name>
    <dbReference type="NCBI Taxonomy" id="3231482"/>
    <lineage>
        <taxon>Bacteria</taxon>
        <taxon>Bacillati</taxon>
        <taxon>Actinomycetota</taxon>
        <taxon>Actinomycetes</taxon>
        <taxon>Propionibacteriales</taxon>
        <taxon>Nocardioidaceae</taxon>
        <taxon>Nocardioides</taxon>
    </lineage>
</organism>
<evidence type="ECO:0000313" key="2">
    <source>
        <dbReference type="EMBL" id="MEX0427425.1"/>
    </source>
</evidence>
<gene>
    <name evidence="2" type="ORF">AB3X52_07340</name>
</gene>
<proteinExistence type="predicted"/>
<evidence type="ECO:0000256" key="1">
    <source>
        <dbReference type="SAM" id="MobiDB-lite"/>
    </source>
</evidence>
<name>A0ABV3SY06_9ACTN</name>
<sequence length="78" mass="8472">MTTRIDCDTCAVRGLACHDCVVTVLLGPPPELTFDDEERRALDVLAEGGLVPPLRLVEPVDPPRFESDPHDDEGLAFG</sequence>
<dbReference type="EMBL" id="JBFPJR010000010">
    <property type="protein sequence ID" value="MEX0427425.1"/>
    <property type="molecule type" value="Genomic_DNA"/>
</dbReference>